<evidence type="ECO:0000256" key="3">
    <source>
        <dbReference type="ARBA" id="ARBA00023110"/>
    </source>
</evidence>
<feature type="transmembrane region" description="Helical" evidence="7">
    <location>
        <begin position="19"/>
        <end position="37"/>
    </location>
</feature>
<accession>A0A2T4I494</accession>
<evidence type="ECO:0000256" key="1">
    <source>
        <dbReference type="ARBA" id="ARBA00000971"/>
    </source>
</evidence>
<dbReference type="Pfam" id="PF01346">
    <property type="entry name" value="FKBP_N"/>
    <property type="match status" value="1"/>
</dbReference>
<organism evidence="9 10">
    <name type="scientific">Edaphosphingomonas fennica</name>
    <dbReference type="NCBI Taxonomy" id="114404"/>
    <lineage>
        <taxon>Bacteria</taxon>
        <taxon>Pseudomonadati</taxon>
        <taxon>Pseudomonadota</taxon>
        <taxon>Alphaproteobacteria</taxon>
        <taxon>Sphingomonadales</taxon>
        <taxon>Rhizorhabdaceae</taxon>
        <taxon>Edaphosphingomonas</taxon>
    </lineage>
</organism>
<dbReference type="InterPro" id="IPR000774">
    <property type="entry name" value="PPIase_FKBP_N"/>
</dbReference>
<dbReference type="PROSITE" id="PS50059">
    <property type="entry name" value="FKBP_PPIASE"/>
    <property type="match status" value="1"/>
</dbReference>
<protein>
    <recommendedName>
        <fullName evidence="6">Peptidyl-prolyl cis-trans isomerase</fullName>
        <ecNumber evidence="6">5.2.1.8</ecNumber>
    </recommendedName>
</protein>
<keyword evidence="7" id="KW-0812">Transmembrane</keyword>
<sequence length="199" mass="20506">MSVTAVPLRPIKKGSLTKLWIGIGLLAAVGIGAAWLSTKAAVVAAQTPDEYLTDNGKRAGVVTLPSGLQYEVLKEGNGPKPTPADLTLVNYEGKLAKTGEVFDASERHGGPATLPVTGLIPGWTEGVQLMKQGSKYRFWMPPRLAYGDAGAGPNGEIPPNAVLVFDLELLAVQPGAMNAMPGMGGMGGMGGGMEGHPGM</sequence>
<comment type="caution">
    <text evidence="9">The sequence shown here is derived from an EMBL/GenBank/DDBJ whole genome shotgun (WGS) entry which is preliminary data.</text>
</comment>
<dbReference type="InterPro" id="IPR001179">
    <property type="entry name" value="PPIase_FKBP_dom"/>
</dbReference>
<evidence type="ECO:0000256" key="2">
    <source>
        <dbReference type="ARBA" id="ARBA00006577"/>
    </source>
</evidence>
<evidence type="ECO:0000313" key="10">
    <source>
        <dbReference type="Proteomes" id="UP000241206"/>
    </source>
</evidence>
<dbReference type="InterPro" id="IPR046357">
    <property type="entry name" value="PPIase_dom_sf"/>
</dbReference>
<name>A0A2T4I494_9SPHN</name>
<dbReference type="EC" id="5.2.1.8" evidence="6"/>
<evidence type="ECO:0000313" key="9">
    <source>
        <dbReference type="EMBL" id="PTD24237.1"/>
    </source>
</evidence>
<evidence type="ECO:0000259" key="8">
    <source>
        <dbReference type="PROSITE" id="PS50059"/>
    </source>
</evidence>
<dbReference type="Proteomes" id="UP000241206">
    <property type="component" value="Unassembled WGS sequence"/>
</dbReference>
<keyword evidence="7" id="KW-1133">Transmembrane helix</keyword>
<evidence type="ECO:0000256" key="5">
    <source>
        <dbReference type="PROSITE-ProRule" id="PRU00277"/>
    </source>
</evidence>
<dbReference type="AlphaFoldDB" id="A0A2T4I494"/>
<evidence type="ECO:0000256" key="7">
    <source>
        <dbReference type="SAM" id="Phobius"/>
    </source>
</evidence>
<dbReference type="PANTHER" id="PTHR43811:SF19">
    <property type="entry name" value="39 KDA FK506-BINDING NUCLEAR PROTEIN"/>
    <property type="match status" value="1"/>
</dbReference>
<dbReference type="Gene3D" id="3.10.50.40">
    <property type="match status" value="1"/>
</dbReference>
<keyword evidence="7" id="KW-0472">Membrane</keyword>
<dbReference type="GO" id="GO:0003755">
    <property type="term" value="F:peptidyl-prolyl cis-trans isomerase activity"/>
    <property type="evidence" value="ECO:0007669"/>
    <property type="project" value="UniProtKB-UniRule"/>
</dbReference>
<evidence type="ECO:0000256" key="4">
    <source>
        <dbReference type="ARBA" id="ARBA00023235"/>
    </source>
</evidence>
<dbReference type="Pfam" id="PF00254">
    <property type="entry name" value="FKBP_C"/>
    <property type="match status" value="1"/>
</dbReference>
<evidence type="ECO:0000256" key="6">
    <source>
        <dbReference type="RuleBase" id="RU003915"/>
    </source>
</evidence>
<dbReference type="EMBL" id="PHHF01000035">
    <property type="protein sequence ID" value="PTD24237.1"/>
    <property type="molecule type" value="Genomic_DNA"/>
</dbReference>
<dbReference type="GO" id="GO:0006457">
    <property type="term" value="P:protein folding"/>
    <property type="evidence" value="ECO:0007669"/>
    <property type="project" value="InterPro"/>
</dbReference>
<comment type="catalytic activity">
    <reaction evidence="1 5 6">
        <text>[protein]-peptidylproline (omega=180) = [protein]-peptidylproline (omega=0)</text>
        <dbReference type="Rhea" id="RHEA:16237"/>
        <dbReference type="Rhea" id="RHEA-COMP:10747"/>
        <dbReference type="Rhea" id="RHEA-COMP:10748"/>
        <dbReference type="ChEBI" id="CHEBI:83833"/>
        <dbReference type="ChEBI" id="CHEBI:83834"/>
        <dbReference type="EC" id="5.2.1.8"/>
    </reaction>
</comment>
<reference evidence="9 10" key="1">
    <citation type="submission" date="2017-11" db="EMBL/GenBank/DDBJ databases">
        <title>Sphingomonas oleivorans sp. nov., isolated from oil-contaminated soil.</title>
        <authorList>
            <person name="Wang L."/>
            <person name="Chen L."/>
        </authorList>
    </citation>
    <scope>NUCLEOTIDE SEQUENCE [LARGE SCALE GENOMIC DNA]</scope>
    <source>
        <strain evidence="9 10">K101</strain>
    </source>
</reference>
<keyword evidence="3 5" id="KW-0697">Rotamase</keyword>
<keyword evidence="10" id="KW-1185">Reference proteome</keyword>
<dbReference type="SUPFAM" id="SSF54534">
    <property type="entry name" value="FKBP-like"/>
    <property type="match status" value="1"/>
</dbReference>
<keyword evidence="4 5" id="KW-0413">Isomerase</keyword>
<feature type="domain" description="PPIase FKBP-type" evidence="8">
    <location>
        <begin position="84"/>
        <end position="173"/>
    </location>
</feature>
<dbReference type="PANTHER" id="PTHR43811">
    <property type="entry name" value="FKBP-TYPE PEPTIDYL-PROLYL CIS-TRANS ISOMERASE FKPA"/>
    <property type="match status" value="1"/>
</dbReference>
<dbReference type="RefSeq" id="WP_107394622.1">
    <property type="nucleotide sequence ID" value="NZ_PHHF01000035.1"/>
</dbReference>
<proteinExistence type="inferred from homology"/>
<comment type="similarity">
    <text evidence="2 6">Belongs to the FKBP-type PPIase family.</text>
</comment>
<gene>
    <name evidence="9" type="ORF">CV103_08405</name>
</gene>